<dbReference type="EMBL" id="QJRE01000119">
    <property type="protein sequence ID" value="NWL49615.1"/>
    <property type="molecule type" value="Genomic_DNA"/>
</dbReference>
<protein>
    <submittedName>
        <fullName evidence="8">Multidrug transporter MatE</fullName>
    </submittedName>
</protein>
<dbReference type="InterPro" id="IPR052031">
    <property type="entry name" value="Membrane_Transporter-Flippase"/>
</dbReference>
<feature type="transmembrane region" description="Helical" evidence="7">
    <location>
        <begin position="91"/>
        <end position="117"/>
    </location>
</feature>
<feature type="transmembrane region" description="Helical" evidence="7">
    <location>
        <begin position="279"/>
        <end position="299"/>
    </location>
</feature>
<evidence type="ECO:0000256" key="6">
    <source>
        <dbReference type="ARBA" id="ARBA00023136"/>
    </source>
</evidence>
<comment type="caution">
    <text evidence="8">The sequence shown here is derived from an EMBL/GenBank/DDBJ whole genome shotgun (WGS) entry which is preliminary data.</text>
</comment>
<feature type="transmembrane region" description="Helical" evidence="7">
    <location>
        <begin position="245"/>
        <end position="267"/>
    </location>
</feature>
<evidence type="ECO:0000313" key="9">
    <source>
        <dbReference type="Proteomes" id="UP000704738"/>
    </source>
</evidence>
<evidence type="ECO:0000256" key="5">
    <source>
        <dbReference type="ARBA" id="ARBA00022989"/>
    </source>
</evidence>
<feature type="transmembrane region" description="Helical" evidence="7">
    <location>
        <begin position="193"/>
        <end position="212"/>
    </location>
</feature>
<feature type="transmembrane region" description="Helical" evidence="7">
    <location>
        <begin position="359"/>
        <end position="378"/>
    </location>
</feature>
<keyword evidence="4 7" id="KW-0812">Transmembrane</keyword>
<evidence type="ECO:0000313" key="8">
    <source>
        <dbReference type="EMBL" id="NWL49615.1"/>
    </source>
</evidence>
<proteinExistence type="predicted"/>
<dbReference type="AlphaFoldDB" id="A0ABD6NAJ3"/>
<feature type="transmembrane region" description="Helical" evidence="7">
    <location>
        <begin position="56"/>
        <end position="79"/>
    </location>
</feature>
<comment type="subcellular location">
    <subcellularLocation>
        <location evidence="1">Cell membrane</location>
        <topology evidence="1">Multi-pass membrane protein</topology>
    </subcellularLocation>
</comment>
<sequence length="447" mass="47479">MKKSAATFTQGSLNHHVRRMAFTSAFGLLAIFLTDILTLTYVAMLHDEVLTAAVGIAKMMAFFNSSLVAGTLVAAGTLISRRLGQGSGASVPALATHALILTALLSISVSIIEWFALDFFASLLGAHAPSSIPARQFIAMTLVASVLMALIQASAQALRAIDHAGRALAVVLSNAVCLSIVDPLLIFGANLKLPGAGMACLIAGLVGCLVGWQQVRKHVGLTTRVHVRLLWLYGMRLSRIALPYTLANLAMPIALTFTMAQLAMFGVSVMAGMAVMDRVLQFTYCLYFALPGALVPILAQNLAAHRTARSQAVLQSAAKLVVMHGLFAWAALLTISPWLGRAFALSGPGLAFLEDLLRFGPGLWIIFGLDFIAISVFICRGHTCWVTVYAWLRATLGTFPFVTAGATLFGASGVMLGMWLGNALVALASISTAIWLNRHGVYQAHEG</sequence>
<evidence type="ECO:0000256" key="4">
    <source>
        <dbReference type="ARBA" id="ARBA00022692"/>
    </source>
</evidence>
<feature type="transmembrane region" description="Helical" evidence="7">
    <location>
        <begin position="320"/>
        <end position="339"/>
    </location>
</feature>
<keyword evidence="5 7" id="KW-1133">Transmembrane helix</keyword>
<reference evidence="8 9" key="1">
    <citation type="submission" date="2018-06" db="EMBL/GenBank/DDBJ databases">
        <title>Bacteria isolated from soil of Wuhan.</title>
        <authorList>
            <person name="Xiang W."/>
            <person name="Huang C."/>
        </authorList>
    </citation>
    <scope>NUCLEOTIDE SEQUENCE [LARGE SCALE GENOMIC DNA]</scope>
    <source>
        <strain evidence="9">xwS4</strain>
    </source>
</reference>
<accession>A0ABD6NAJ3</accession>
<dbReference type="InterPro" id="IPR002528">
    <property type="entry name" value="MATE_fam"/>
</dbReference>
<evidence type="ECO:0000256" key="7">
    <source>
        <dbReference type="SAM" id="Phobius"/>
    </source>
</evidence>
<name>A0ABD6NAJ3_9PSED</name>
<dbReference type="GO" id="GO:0005886">
    <property type="term" value="C:plasma membrane"/>
    <property type="evidence" value="ECO:0007669"/>
    <property type="project" value="UniProtKB-SubCell"/>
</dbReference>
<dbReference type="Pfam" id="PF01554">
    <property type="entry name" value="MatE"/>
    <property type="match status" value="1"/>
</dbReference>
<feature type="transmembrane region" description="Helical" evidence="7">
    <location>
        <begin position="167"/>
        <end position="187"/>
    </location>
</feature>
<dbReference type="Proteomes" id="UP000704738">
    <property type="component" value="Unassembled WGS sequence"/>
</dbReference>
<evidence type="ECO:0000256" key="2">
    <source>
        <dbReference type="ARBA" id="ARBA00022448"/>
    </source>
</evidence>
<evidence type="ECO:0000256" key="1">
    <source>
        <dbReference type="ARBA" id="ARBA00004651"/>
    </source>
</evidence>
<keyword evidence="6 7" id="KW-0472">Membrane</keyword>
<feature type="transmembrane region" description="Helical" evidence="7">
    <location>
        <begin position="390"/>
        <end position="410"/>
    </location>
</feature>
<evidence type="ECO:0000256" key="3">
    <source>
        <dbReference type="ARBA" id="ARBA00022475"/>
    </source>
</evidence>
<dbReference type="PANTHER" id="PTHR43549:SF2">
    <property type="entry name" value="MULTIDRUG RESISTANCE PROTEIN NORM-RELATED"/>
    <property type="match status" value="1"/>
</dbReference>
<gene>
    <name evidence="8" type="ORF">DM819_28010</name>
</gene>
<feature type="transmembrane region" description="Helical" evidence="7">
    <location>
        <begin position="137"/>
        <end position="155"/>
    </location>
</feature>
<keyword evidence="2" id="KW-0813">Transport</keyword>
<organism evidence="8 9">
    <name type="scientific">Pseudomonas hunanensis</name>
    <dbReference type="NCBI Taxonomy" id="1247546"/>
    <lineage>
        <taxon>Bacteria</taxon>
        <taxon>Pseudomonadati</taxon>
        <taxon>Pseudomonadota</taxon>
        <taxon>Gammaproteobacteria</taxon>
        <taxon>Pseudomonadales</taxon>
        <taxon>Pseudomonadaceae</taxon>
        <taxon>Pseudomonas</taxon>
    </lineage>
</organism>
<dbReference type="PANTHER" id="PTHR43549">
    <property type="entry name" value="MULTIDRUG RESISTANCE PROTEIN YPNP-RELATED"/>
    <property type="match status" value="1"/>
</dbReference>
<feature type="transmembrane region" description="Helical" evidence="7">
    <location>
        <begin position="416"/>
        <end position="436"/>
    </location>
</feature>
<feature type="transmembrane region" description="Helical" evidence="7">
    <location>
        <begin position="21"/>
        <end position="44"/>
    </location>
</feature>
<keyword evidence="3" id="KW-1003">Cell membrane</keyword>